<keyword evidence="2" id="KW-1185">Reference proteome</keyword>
<reference evidence="1" key="2">
    <citation type="submission" date="2013-06" db="EMBL/GenBank/DDBJ databases">
        <title>Draft genome sequence of Clostridium hylemonae (DSM 15053).</title>
        <authorList>
            <person name="Sudarsanam P."/>
            <person name="Ley R."/>
            <person name="Guruge J."/>
            <person name="Turnbaugh P.J."/>
            <person name="Mahowald M."/>
            <person name="Liep D."/>
            <person name="Gordon J."/>
        </authorList>
    </citation>
    <scope>NUCLEOTIDE SEQUENCE</scope>
    <source>
        <strain evidence="1">DSM 15053</strain>
    </source>
</reference>
<dbReference type="EMBL" id="ABYI02000042">
    <property type="protein sequence ID" value="EEG72302.1"/>
    <property type="molecule type" value="Genomic_DNA"/>
</dbReference>
<protein>
    <submittedName>
        <fullName evidence="1">Uncharacterized protein</fullName>
    </submittedName>
</protein>
<dbReference type="HOGENOM" id="CLU_3287400_0_0_9"/>
<evidence type="ECO:0000313" key="1">
    <source>
        <dbReference type="EMBL" id="EEG72302.1"/>
    </source>
</evidence>
<sequence>MIHIYVVLYYKMHKLICQYNIIMLNNLDKKEQLTNRMNIC</sequence>
<comment type="caution">
    <text evidence="1">The sequence shown here is derived from an EMBL/GenBank/DDBJ whole genome shotgun (WGS) entry which is preliminary data.</text>
</comment>
<gene>
    <name evidence="1" type="ORF">CLOHYLEM_07704</name>
</gene>
<reference evidence="1" key="1">
    <citation type="submission" date="2009-02" db="EMBL/GenBank/DDBJ databases">
        <authorList>
            <person name="Fulton L."/>
            <person name="Clifton S."/>
            <person name="Fulton B."/>
            <person name="Xu J."/>
            <person name="Minx P."/>
            <person name="Pepin K.H."/>
            <person name="Johnson M."/>
            <person name="Bhonagiri V."/>
            <person name="Nash W.E."/>
            <person name="Mardis E.R."/>
            <person name="Wilson R.K."/>
        </authorList>
    </citation>
    <scope>NUCLEOTIDE SEQUENCE [LARGE SCALE GENOMIC DNA]</scope>
    <source>
        <strain evidence="1">DSM 15053</strain>
    </source>
</reference>
<accession>C0C6G7</accession>
<evidence type="ECO:0000313" key="2">
    <source>
        <dbReference type="Proteomes" id="UP000004893"/>
    </source>
</evidence>
<dbReference type="Proteomes" id="UP000004893">
    <property type="component" value="Unassembled WGS sequence"/>
</dbReference>
<organism evidence="1 2">
    <name type="scientific">[Clostridium] hylemonae DSM 15053</name>
    <dbReference type="NCBI Taxonomy" id="553973"/>
    <lineage>
        <taxon>Bacteria</taxon>
        <taxon>Bacillati</taxon>
        <taxon>Bacillota</taxon>
        <taxon>Clostridia</taxon>
        <taxon>Lachnospirales</taxon>
        <taxon>Lachnospiraceae</taxon>
    </lineage>
</organism>
<proteinExistence type="predicted"/>
<name>C0C6G7_9FIRM</name>
<dbReference type="STRING" id="553973.CLOHYLEM_07704"/>
<dbReference type="AlphaFoldDB" id="C0C6G7"/>